<sequence length="85" mass="9254">MEENSVQAELIDSLASTIQNKIILPAEENTSFLHCAIDQVNERISILEETSSALTAALNRTKLAVSISLLGIAVLAVIQVIIFFR</sequence>
<comment type="caution">
    <text evidence="2">The sequence shown here is derived from an EMBL/GenBank/DDBJ whole genome shotgun (WGS) entry which is preliminary data.</text>
</comment>
<keyword evidence="1" id="KW-1133">Transmembrane helix</keyword>
<reference evidence="2" key="1">
    <citation type="submission" date="2022-02" db="EMBL/GenBank/DDBJ databases">
        <authorList>
            <person name="Leng L."/>
        </authorList>
    </citation>
    <scope>NUCLEOTIDE SEQUENCE</scope>
    <source>
        <strain evidence="2">JI</strain>
    </source>
</reference>
<name>A0A9X4JU68_9FIRM</name>
<keyword evidence="1" id="KW-0472">Membrane</keyword>
<evidence type="ECO:0000313" key="3">
    <source>
        <dbReference type="Proteomes" id="UP001154312"/>
    </source>
</evidence>
<evidence type="ECO:0000313" key="2">
    <source>
        <dbReference type="EMBL" id="MDF9408560.1"/>
    </source>
</evidence>
<dbReference type="Proteomes" id="UP001154312">
    <property type="component" value="Unassembled WGS sequence"/>
</dbReference>
<dbReference type="AlphaFoldDB" id="A0A9X4JU68"/>
<gene>
    <name evidence="2" type="ORF">L7E55_09340</name>
</gene>
<dbReference type="EMBL" id="JAKOAV010000015">
    <property type="protein sequence ID" value="MDF9408560.1"/>
    <property type="molecule type" value="Genomic_DNA"/>
</dbReference>
<organism evidence="2 3">
    <name type="scientific">Pelotomaculum isophthalicicum JI</name>
    <dbReference type="NCBI Taxonomy" id="947010"/>
    <lineage>
        <taxon>Bacteria</taxon>
        <taxon>Bacillati</taxon>
        <taxon>Bacillota</taxon>
        <taxon>Clostridia</taxon>
        <taxon>Eubacteriales</taxon>
        <taxon>Desulfotomaculaceae</taxon>
        <taxon>Pelotomaculum</taxon>
    </lineage>
</organism>
<protein>
    <submittedName>
        <fullName evidence="2">Uncharacterized protein</fullName>
    </submittedName>
</protein>
<accession>A0A9X4JU68</accession>
<keyword evidence="1" id="KW-0812">Transmembrane</keyword>
<feature type="transmembrane region" description="Helical" evidence="1">
    <location>
        <begin position="63"/>
        <end position="84"/>
    </location>
</feature>
<evidence type="ECO:0000256" key="1">
    <source>
        <dbReference type="SAM" id="Phobius"/>
    </source>
</evidence>
<proteinExistence type="predicted"/>
<keyword evidence="3" id="KW-1185">Reference proteome</keyword>
<dbReference type="RefSeq" id="WP_277443890.1">
    <property type="nucleotide sequence ID" value="NZ_JAKOAV010000015.1"/>
</dbReference>